<feature type="region of interest" description="Disordered" evidence="1">
    <location>
        <begin position="97"/>
        <end position="122"/>
    </location>
</feature>
<organism evidence="2 3">
    <name type="scientific">Micromonospora pallida</name>
    <dbReference type="NCBI Taxonomy" id="145854"/>
    <lineage>
        <taxon>Bacteria</taxon>
        <taxon>Bacillati</taxon>
        <taxon>Actinomycetota</taxon>
        <taxon>Actinomycetes</taxon>
        <taxon>Micromonosporales</taxon>
        <taxon>Micromonosporaceae</taxon>
        <taxon>Micromonospora</taxon>
    </lineage>
</organism>
<dbReference type="RefSeq" id="WP_141725252.1">
    <property type="nucleotide sequence ID" value="NZ_FMHW01000002.1"/>
</dbReference>
<evidence type="ECO:0000313" key="2">
    <source>
        <dbReference type="EMBL" id="SCL28472.1"/>
    </source>
</evidence>
<protein>
    <submittedName>
        <fullName evidence="2">Uncharacterized protein</fullName>
    </submittedName>
</protein>
<dbReference type="AlphaFoldDB" id="A0A1C6SG89"/>
<dbReference type="Proteomes" id="UP000198959">
    <property type="component" value="Unassembled WGS sequence"/>
</dbReference>
<evidence type="ECO:0000313" key="3">
    <source>
        <dbReference type="Proteomes" id="UP000198959"/>
    </source>
</evidence>
<proteinExistence type="predicted"/>
<name>A0A1C6SG89_9ACTN</name>
<sequence length="122" mass="13844">MARSRERRIHVDGVDYRWMVRHVDPGHVVVRVWHTTTGRGTPLEVRVAYDDPWLNYGPIITTPSEQAAEVFALTPVTPQLVADLIRAALTAGWQAEDDGGPRRFTLTRDRERLEPVSGRPPH</sequence>
<reference evidence="3" key="1">
    <citation type="submission" date="2016-06" db="EMBL/GenBank/DDBJ databases">
        <authorList>
            <person name="Varghese N."/>
            <person name="Submissions Spin"/>
        </authorList>
    </citation>
    <scope>NUCLEOTIDE SEQUENCE [LARGE SCALE GENOMIC DNA]</scope>
    <source>
        <strain evidence="3">DSM 43817</strain>
    </source>
</reference>
<keyword evidence="3" id="KW-1185">Reference proteome</keyword>
<gene>
    <name evidence="2" type="ORF">GA0074692_2545</name>
</gene>
<evidence type="ECO:0000256" key="1">
    <source>
        <dbReference type="SAM" id="MobiDB-lite"/>
    </source>
</evidence>
<dbReference type="EMBL" id="FMHW01000002">
    <property type="protein sequence ID" value="SCL28472.1"/>
    <property type="molecule type" value="Genomic_DNA"/>
</dbReference>
<dbReference type="OrthoDB" id="3388247at2"/>
<accession>A0A1C6SG89</accession>